<keyword evidence="6" id="KW-0414">Isoprene biosynthesis</keyword>
<dbReference type="SUPFAM" id="SSF49899">
    <property type="entry name" value="Concanavalin A-like lectins/glucanases"/>
    <property type="match status" value="1"/>
</dbReference>
<dbReference type="PROSITE" id="PS00723">
    <property type="entry name" value="POLYPRENYL_SYNTHASE_1"/>
    <property type="match status" value="1"/>
</dbReference>
<dbReference type="GO" id="GO:0046872">
    <property type="term" value="F:metal ion binding"/>
    <property type="evidence" value="ECO:0007669"/>
    <property type="project" value="UniProtKB-KW"/>
</dbReference>
<feature type="compositionally biased region" description="Low complexity" evidence="8">
    <location>
        <begin position="423"/>
        <end position="439"/>
    </location>
</feature>
<keyword evidence="11" id="KW-1185">Reference proteome</keyword>
<feature type="domain" description="SH2" evidence="9">
    <location>
        <begin position="602"/>
        <end position="700"/>
    </location>
</feature>
<protein>
    <recommendedName>
        <fullName evidence="9">SH2 domain-containing protein</fullName>
    </recommendedName>
</protein>
<dbReference type="Gene3D" id="3.30.505.10">
    <property type="entry name" value="SH2 domain"/>
    <property type="match status" value="1"/>
</dbReference>
<dbReference type="InterPro" id="IPR036860">
    <property type="entry name" value="SH2_dom_sf"/>
</dbReference>
<reference evidence="10 11" key="1">
    <citation type="journal article" date="2017" name="Nat. Commun.">
        <title>Genome assembly with in vitro proximity ligation data and whole-genome triplication in lettuce.</title>
        <authorList>
            <person name="Reyes-Chin-Wo S."/>
            <person name="Wang Z."/>
            <person name="Yang X."/>
            <person name="Kozik A."/>
            <person name="Arikit S."/>
            <person name="Song C."/>
            <person name="Xia L."/>
            <person name="Froenicke L."/>
            <person name="Lavelle D.O."/>
            <person name="Truco M.J."/>
            <person name="Xia R."/>
            <person name="Zhu S."/>
            <person name="Xu C."/>
            <person name="Xu H."/>
            <person name="Xu X."/>
            <person name="Cox K."/>
            <person name="Korf I."/>
            <person name="Meyers B.C."/>
            <person name="Michelmore R.W."/>
        </authorList>
    </citation>
    <scope>NUCLEOTIDE SEQUENCE [LARGE SCALE GENOMIC DNA]</scope>
    <source>
        <strain evidence="11">cv. Salinas</strain>
        <tissue evidence="10">Seedlings</tissue>
    </source>
</reference>
<evidence type="ECO:0000313" key="11">
    <source>
        <dbReference type="Proteomes" id="UP000235145"/>
    </source>
</evidence>
<dbReference type="Pfam" id="PF00348">
    <property type="entry name" value="polyprenyl_synt"/>
    <property type="match status" value="1"/>
</dbReference>
<name>A0A9R1VLY3_LACSA</name>
<dbReference type="NCBIfam" id="TIGR02749">
    <property type="entry name" value="prenyl_cyano"/>
    <property type="match status" value="1"/>
</dbReference>
<keyword evidence="4" id="KW-0479">Metal-binding</keyword>
<dbReference type="Gene3D" id="2.60.120.200">
    <property type="match status" value="1"/>
</dbReference>
<dbReference type="PROSITE" id="PS00444">
    <property type="entry name" value="POLYPRENYL_SYNTHASE_2"/>
    <property type="match status" value="1"/>
</dbReference>
<dbReference type="InterPro" id="IPR033749">
    <property type="entry name" value="Polyprenyl_synt_CS"/>
</dbReference>
<dbReference type="GO" id="GO:0009507">
    <property type="term" value="C:chloroplast"/>
    <property type="evidence" value="ECO:0000318"/>
    <property type="project" value="GO_Central"/>
</dbReference>
<evidence type="ECO:0000256" key="7">
    <source>
        <dbReference type="PROSITE-ProRule" id="PRU00191"/>
    </source>
</evidence>
<accession>A0A9R1VLY3</accession>
<dbReference type="GO" id="GO:0004659">
    <property type="term" value="F:prenyltransferase activity"/>
    <property type="evidence" value="ECO:0000318"/>
    <property type="project" value="GO_Central"/>
</dbReference>
<dbReference type="AlphaFoldDB" id="A0A9R1VLY3"/>
<evidence type="ECO:0000256" key="8">
    <source>
        <dbReference type="SAM" id="MobiDB-lite"/>
    </source>
</evidence>
<dbReference type="InterPro" id="IPR008949">
    <property type="entry name" value="Isoprenoid_synthase_dom_sf"/>
</dbReference>
<evidence type="ECO:0000313" key="10">
    <source>
        <dbReference type="EMBL" id="KAJ0207300.1"/>
    </source>
</evidence>
<evidence type="ECO:0000256" key="3">
    <source>
        <dbReference type="ARBA" id="ARBA00022679"/>
    </source>
</evidence>
<evidence type="ECO:0000256" key="4">
    <source>
        <dbReference type="ARBA" id="ARBA00022723"/>
    </source>
</evidence>
<dbReference type="PROSITE" id="PS50001">
    <property type="entry name" value="SH2"/>
    <property type="match status" value="1"/>
</dbReference>
<dbReference type="SUPFAM" id="SSF55550">
    <property type="entry name" value="SH2 domain"/>
    <property type="match status" value="1"/>
</dbReference>
<gene>
    <name evidence="10" type="ORF">LSAT_V11C500274130</name>
</gene>
<evidence type="ECO:0000256" key="6">
    <source>
        <dbReference type="ARBA" id="ARBA00023229"/>
    </source>
</evidence>
<dbReference type="InterPro" id="IPR013320">
    <property type="entry name" value="ConA-like_dom_sf"/>
</dbReference>
<comment type="cofactor">
    <cofactor evidence="1">
        <name>Mg(2+)</name>
        <dbReference type="ChEBI" id="CHEBI:18420"/>
    </cofactor>
</comment>
<proteinExistence type="inferred from homology"/>
<keyword evidence="3" id="KW-0808">Transferase</keyword>
<dbReference type="EMBL" id="NBSK02000005">
    <property type="protein sequence ID" value="KAJ0207300.1"/>
    <property type="molecule type" value="Genomic_DNA"/>
</dbReference>
<dbReference type="GO" id="GO:0008299">
    <property type="term" value="P:isoprenoid biosynthetic process"/>
    <property type="evidence" value="ECO:0000318"/>
    <property type="project" value="GO_Central"/>
</dbReference>
<dbReference type="SFLD" id="SFLDS00005">
    <property type="entry name" value="Isoprenoid_Synthase_Type_I"/>
    <property type="match status" value="1"/>
</dbReference>
<dbReference type="Pfam" id="PF13385">
    <property type="entry name" value="Laminin_G_3"/>
    <property type="match status" value="1"/>
</dbReference>
<evidence type="ECO:0000256" key="2">
    <source>
        <dbReference type="ARBA" id="ARBA00006706"/>
    </source>
</evidence>
<dbReference type="Proteomes" id="UP000235145">
    <property type="component" value="Unassembled WGS sequence"/>
</dbReference>
<evidence type="ECO:0000259" key="9">
    <source>
        <dbReference type="PROSITE" id="PS50001"/>
    </source>
</evidence>
<feature type="region of interest" description="Disordered" evidence="8">
    <location>
        <begin position="422"/>
        <end position="448"/>
    </location>
</feature>
<sequence>MGSNVVEDGGYSSLKDLKLEIITNESDLDATFSLCFWLYLPADSSPFPSTLLRQHHSDTTSSTPFLSLNANKEIVLYPILSVPKDTSIPEDVAMETEIPTARTKIDVPLNKWIHIGCEVSSDTLRLYIHGEIVGENHVAYTSDSSKKVSLLGANKDDSIEGYLYGVEMLPITSPIKDHFVKDPPMQIRVDSSSATDIEEDNDGVWTVVGGKASCRRNFSLDVVLMDAFGHLVNKEMEVVATLTYADNYAHVEKPDDAEAPLLTSYDGIEFASWDRPSTLINGRASFKLKISQLSSKCDNKLFCIKFNIPKMGRYPFFEVFSRSIRCISRNRTTRPSTLIWKRSTTLMHSVNGTFGPDGGSIEPVNNVVHEAKPSPPSKRIKLELANPFVHLKPDDSFKQGYEEHHEVDRSNGRILEGREEIYNSSSDTDSNTNSNSNSSEATNSCKSNGNPVSDLTVFKYCLGTLTEKSLLLKDLATSASQQDVMDFAMRVSQFSGCLHHRNQIRSSKKMIEEGTKVWNSVLQNHHHVSWDNMIPVLRDQFIKISSCRNRFLVHQDFEVLRRIGGCQDSVTQENFEKLWCWLYPVAFALSQNGLNEMWDSRWIEGLVTKEEAESSLQGPTGGIVDPGTFVLRFPTSRSWPHPDAGNLIVTYVGADFAIHHRLLSLDFFHSSCGNETLGKSLKDMLLEERLQQEVCDLFEMKMMPATCHKLEFGRTAFVDSVPCGCSFSSSFDRFPSRNYARAVIRTVNRGYFGGGGGGGRKLICCRRDNNIAKCRVFSTEAPGTLLNGDVPGPPPVLNGKKESTTDLFEAVSDDLLTLNKNLQSIVGAENPVLMSAAEQIFSAGGKRMRPALVFLVSRATLALAGLDELTREHRRLAEIIEMIHTASLIHDDVLDESDMRRGKETVHQIYGTRVAVLAGDFMFAQSSWYLANLENLEVIKLISQVIKDFASGEIKQASSLFDCDVKLDEYLIKSYYKTASLIAASTKGAAIFSGVANDVSEQMYQYGKNLGLSFQVVDDILDFTQSAEQLGKPAGSDLAKGNLTAPVIFALEKESRLRDIIESEFCETGSLGEAIELVMNSGGIERARTLAKHKADVAIQCLQCLPQSAFRMALEGMVKFNLERID</sequence>
<keyword evidence="5" id="KW-0460">Magnesium</keyword>
<dbReference type="InterPro" id="IPR000980">
    <property type="entry name" value="SH2"/>
</dbReference>
<evidence type="ECO:0000256" key="1">
    <source>
        <dbReference type="ARBA" id="ARBA00001946"/>
    </source>
</evidence>
<dbReference type="PANTHER" id="PTHR12001:SF69">
    <property type="entry name" value="ALL TRANS-POLYPRENYL-DIPHOSPHATE SYNTHASE PDSS1"/>
    <property type="match status" value="1"/>
</dbReference>
<comment type="similarity">
    <text evidence="2">Belongs to the FPP/GGPP synthase family.</text>
</comment>
<organism evidence="10 11">
    <name type="scientific">Lactuca sativa</name>
    <name type="common">Garden lettuce</name>
    <dbReference type="NCBI Taxonomy" id="4236"/>
    <lineage>
        <taxon>Eukaryota</taxon>
        <taxon>Viridiplantae</taxon>
        <taxon>Streptophyta</taxon>
        <taxon>Embryophyta</taxon>
        <taxon>Tracheophyta</taxon>
        <taxon>Spermatophyta</taxon>
        <taxon>Magnoliopsida</taxon>
        <taxon>eudicotyledons</taxon>
        <taxon>Gunneridae</taxon>
        <taxon>Pentapetalae</taxon>
        <taxon>asterids</taxon>
        <taxon>campanulids</taxon>
        <taxon>Asterales</taxon>
        <taxon>Asteraceae</taxon>
        <taxon>Cichorioideae</taxon>
        <taxon>Cichorieae</taxon>
        <taxon>Lactucinae</taxon>
        <taxon>Lactuca</taxon>
    </lineage>
</organism>
<dbReference type="Gene3D" id="1.10.600.10">
    <property type="entry name" value="Farnesyl Diphosphate Synthase"/>
    <property type="match status" value="1"/>
</dbReference>
<dbReference type="PANTHER" id="PTHR12001">
    <property type="entry name" value="GERANYLGERANYL PYROPHOSPHATE SYNTHASE"/>
    <property type="match status" value="1"/>
</dbReference>
<dbReference type="CDD" id="cd00685">
    <property type="entry name" value="Trans_IPPS_HT"/>
    <property type="match status" value="1"/>
</dbReference>
<keyword evidence="7" id="KW-0727">SH2 domain</keyword>
<evidence type="ECO:0000256" key="5">
    <source>
        <dbReference type="ARBA" id="ARBA00022842"/>
    </source>
</evidence>
<dbReference type="GO" id="GO:0010236">
    <property type="term" value="P:plastoquinone biosynthetic process"/>
    <property type="evidence" value="ECO:0000318"/>
    <property type="project" value="GO_Central"/>
</dbReference>
<dbReference type="InterPro" id="IPR000092">
    <property type="entry name" value="Polyprenyl_synt"/>
</dbReference>
<comment type="caution">
    <text evidence="10">The sequence shown here is derived from an EMBL/GenBank/DDBJ whole genome shotgun (WGS) entry which is preliminary data.</text>
</comment>
<dbReference type="SUPFAM" id="SSF48576">
    <property type="entry name" value="Terpenoid synthases"/>
    <property type="match status" value="1"/>
</dbReference>